<reference evidence="1 2" key="1">
    <citation type="journal article" date="2019" name="Nat. Ecol. Evol.">
        <title>Megaphylogeny resolves global patterns of mushroom evolution.</title>
        <authorList>
            <person name="Varga T."/>
            <person name="Krizsan K."/>
            <person name="Foldi C."/>
            <person name="Dima B."/>
            <person name="Sanchez-Garcia M."/>
            <person name="Sanchez-Ramirez S."/>
            <person name="Szollosi G.J."/>
            <person name="Szarkandi J.G."/>
            <person name="Papp V."/>
            <person name="Albert L."/>
            <person name="Andreopoulos W."/>
            <person name="Angelini C."/>
            <person name="Antonin V."/>
            <person name="Barry K.W."/>
            <person name="Bougher N.L."/>
            <person name="Buchanan P."/>
            <person name="Buyck B."/>
            <person name="Bense V."/>
            <person name="Catcheside P."/>
            <person name="Chovatia M."/>
            <person name="Cooper J."/>
            <person name="Damon W."/>
            <person name="Desjardin D."/>
            <person name="Finy P."/>
            <person name="Geml J."/>
            <person name="Haridas S."/>
            <person name="Hughes K."/>
            <person name="Justo A."/>
            <person name="Karasinski D."/>
            <person name="Kautmanova I."/>
            <person name="Kiss B."/>
            <person name="Kocsube S."/>
            <person name="Kotiranta H."/>
            <person name="LaButti K.M."/>
            <person name="Lechner B.E."/>
            <person name="Liimatainen K."/>
            <person name="Lipzen A."/>
            <person name="Lukacs Z."/>
            <person name="Mihaltcheva S."/>
            <person name="Morgado L.N."/>
            <person name="Niskanen T."/>
            <person name="Noordeloos M.E."/>
            <person name="Ohm R.A."/>
            <person name="Ortiz-Santana B."/>
            <person name="Ovrebo C."/>
            <person name="Racz N."/>
            <person name="Riley R."/>
            <person name="Savchenko A."/>
            <person name="Shiryaev A."/>
            <person name="Soop K."/>
            <person name="Spirin V."/>
            <person name="Szebenyi C."/>
            <person name="Tomsovsky M."/>
            <person name="Tulloss R.E."/>
            <person name="Uehling J."/>
            <person name="Grigoriev I.V."/>
            <person name="Vagvolgyi C."/>
            <person name="Papp T."/>
            <person name="Martin F.M."/>
            <person name="Miettinen O."/>
            <person name="Hibbett D.S."/>
            <person name="Nagy L.G."/>
        </authorList>
    </citation>
    <scope>NUCLEOTIDE SEQUENCE [LARGE SCALE GENOMIC DNA]</scope>
    <source>
        <strain evidence="1 2">CBS 166.37</strain>
    </source>
</reference>
<accession>A0A5C3MI72</accession>
<proteinExistence type="predicted"/>
<protein>
    <submittedName>
        <fullName evidence="1">Uncharacterized protein</fullName>
    </submittedName>
</protein>
<evidence type="ECO:0000313" key="1">
    <source>
        <dbReference type="EMBL" id="TFK44870.1"/>
    </source>
</evidence>
<dbReference type="AlphaFoldDB" id="A0A5C3MI72"/>
<organism evidence="1 2">
    <name type="scientific">Crucibulum laeve</name>
    <dbReference type="NCBI Taxonomy" id="68775"/>
    <lineage>
        <taxon>Eukaryota</taxon>
        <taxon>Fungi</taxon>
        <taxon>Dikarya</taxon>
        <taxon>Basidiomycota</taxon>
        <taxon>Agaricomycotina</taxon>
        <taxon>Agaricomycetes</taxon>
        <taxon>Agaricomycetidae</taxon>
        <taxon>Agaricales</taxon>
        <taxon>Agaricineae</taxon>
        <taxon>Nidulariaceae</taxon>
        <taxon>Crucibulum</taxon>
    </lineage>
</organism>
<name>A0A5C3MI72_9AGAR</name>
<sequence length="147" mass="17031">MAELKARLTGEIKRQVFLTAINHVKQQVPIEIRRQTEQQVEVQIRGYIPIPLRQQAVENKRQLAEMKASLANSKSRIRNESLDMASQDEPLTPIYLLDGTKSKYFPADLRSLLAYDPQSMKNVLNDYGLMEDEDHEINLRRFLSYIG</sequence>
<keyword evidence="2" id="KW-1185">Reference proteome</keyword>
<dbReference type="EMBL" id="ML213590">
    <property type="protein sequence ID" value="TFK44870.1"/>
    <property type="molecule type" value="Genomic_DNA"/>
</dbReference>
<gene>
    <name evidence="1" type="ORF">BDQ12DRAFT_673727</name>
</gene>
<dbReference type="OrthoDB" id="3181072at2759"/>
<evidence type="ECO:0000313" key="2">
    <source>
        <dbReference type="Proteomes" id="UP000308652"/>
    </source>
</evidence>
<dbReference type="Proteomes" id="UP000308652">
    <property type="component" value="Unassembled WGS sequence"/>
</dbReference>